<keyword evidence="2" id="KW-0378">Hydrolase</keyword>
<dbReference type="SFLD" id="SFLDG01129">
    <property type="entry name" value="C1.5:_HAD__Beta-PGM__Phosphata"/>
    <property type="match status" value="1"/>
</dbReference>
<dbReference type="EMBL" id="RCYZ01000002">
    <property type="protein sequence ID" value="TPG67272.1"/>
    <property type="molecule type" value="Genomic_DNA"/>
</dbReference>
<dbReference type="AlphaFoldDB" id="A0A502H0S6"/>
<dbReference type="SFLD" id="SFLDS00003">
    <property type="entry name" value="Haloacid_Dehalogenase"/>
    <property type="match status" value="1"/>
</dbReference>
<name>A0A502H0S6_9BACT</name>
<gene>
    <name evidence="3" type="ORF">EAH73_05965</name>
</gene>
<dbReference type="RefSeq" id="WP_140465578.1">
    <property type="nucleotide sequence ID" value="NZ_RCYZ01000002.1"/>
</dbReference>
<dbReference type="Gene3D" id="3.40.50.1000">
    <property type="entry name" value="HAD superfamily/HAD-like"/>
    <property type="match status" value="1"/>
</dbReference>
<accession>A0A502H0S6</accession>
<dbReference type="PRINTS" id="PR00413">
    <property type="entry name" value="HADHALOGNASE"/>
</dbReference>
<dbReference type="CDD" id="cd02588">
    <property type="entry name" value="HAD_L2-DEX"/>
    <property type="match status" value="1"/>
</dbReference>
<dbReference type="SUPFAM" id="SSF56784">
    <property type="entry name" value="HAD-like"/>
    <property type="match status" value="1"/>
</dbReference>
<comment type="caution">
    <text evidence="3">The sequence shown here is derived from an EMBL/GenBank/DDBJ whole genome shotgun (WGS) entry which is preliminary data.</text>
</comment>
<dbReference type="PANTHER" id="PTHR43316">
    <property type="entry name" value="HYDROLASE, HALOACID DELAHOGENASE-RELATED"/>
    <property type="match status" value="1"/>
</dbReference>
<dbReference type="GO" id="GO:0019120">
    <property type="term" value="F:hydrolase activity, acting on acid halide bonds, in C-halide compounds"/>
    <property type="evidence" value="ECO:0007669"/>
    <property type="project" value="InterPro"/>
</dbReference>
<dbReference type="NCBIfam" id="TIGR01493">
    <property type="entry name" value="HAD-SF-IA-v2"/>
    <property type="match status" value="1"/>
</dbReference>
<sequence length="228" mass="24737">MPATPARPQLLIFDVNETLLDLGKLQLAINQEFKSETAFKQWFALLLQYSLVDTVTGNYHNFGQIGDGALDMLAQGLGQPARPAPRKKELLALIAELPPHPDIIPGLTALQQAGFRMITLTNSPDATVQKQMAYAGLTGFFEQLLSIDALRRYKPHPDTYHSACERLRVAPAQAMLVAAHGWDTAGAQLAGLQAAFIARPGQQTYPLAPAPTLTGPTLPHIARQLLGK</sequence>
<dbReference type="InterPro" id="IPR036412">
    <property type="entry name" value="HAD-like_sf"/>
</dbReference>
<organism evidence="3 4">
    <name type="scientific">Hymenobacter nivis</name>
    <dbReference type="NCBI Taxonomy" id="1850093"/>
    <lineage>
        <taxon>Bacteria</taxon>
        <taxon>Pseudomonadati</taxon>
        <taxon>Bacteroidota</taxon>
        <taxon>Cytophagia</taxon>
        <taxon>Cytophagales</taxon>
        <taxon>Hymenobacteraceae</taxon>
        <taxon>Hymenobacter</taxon>
    </lineage>
</organism>
<protein>
    <submittedName>
        <fullName evidence="3">Haloacid dehalogenase type II</fullName>
    </submittedName>
</protein>
<proteinExistence type="inferred from homology"/>
<dbReference type="InterPro" id="IPR006439">
    <property type="entry name" value="HAD-SF_hydro_IA"/>
</dbReference>
<dbReference type="OrthoDB" id="264363at2"/>
<dbReference type="Proteomes" id="UP000317646">
    <property type="component" value="Unassembled WGS sequence"/>
</dbReference>
<dbReference type="NCBIfam" id="TIGR01428">
    <property type="entry name" value="HAD_type_II"/>
    <property type="match status" value="1"/>
</dbReference>
<dbReference type="InterPro" id="IPR006328">
    <property type="entry name" value="2-HAD"/>
</dbReference>
<evidence type="ECO:0000313" key="3">
    <source>
        <dbReference type="EMBL" id="TPG67272.1"/>
    </source>
</evidence>
<evidence type="ECO:0000313" key="4">
    <source>
        <dbReference type="Proteomes" id="UP000317646"/>
    </source>
</evidence>
<evidence type="ECO:0000256" key="1">
    <source>
        <dbReference type="ARBA" id="ARBA00008106"/>
    </source>
</evidence>
<evidence type="ECO:0000256" key="2">
    <source>
        <dbReference type="ARBA" id="ARBA00022801"/>
    </source>
</evidence>
<dbReference type="InterPro" id="IPR051540">
    <property type="entry name" value="S-2-haloacid_dehalogenase"/>
</dbReference>
<reference evidence="3 4" key="1">
    <citation type="journal article" date="2019" name="Environ. Microbiol.">
        <title>Species interactions and distinct microbial communities in high Arctic permafrost affected cryosols are associated with the CH4 and CO2 gas fluxes.</title>
        <authorList>
            <person name="Altshuler I."/>
            <person name="Hamel J."/>
            <person name="Turney S."/>
            <person name="Magnuson E."/>
            <person name="Levesque R."/>
            <person name="Greer C."/>
            <person name="Whyte L.G."/>
        </authorList>
    </citation>
    <scope>NUCLEOTIDE SEQUENCE [LARGE SCALE GENOMIC DNA]</scope>
    <source>
        <strain evidence="3 4">S9.2P</strain>
    </source>
</reference>
<dbReference type="PANTHER" id="PTHR43316:SF3">
    <property type="entry name" value="HALOACID DEHALOGENASE, TYPE II (AFU_ORTHOLOGUE AFUA_2G07750)-RELATED"/>
    <property type="match status" value="1"/>
</dbReference>
<dbReference type="InterPro" id="IPR023198">
    <property type="entry name" value="PGP-like_dom2"/>
</dbReference>
<keyword evidence="4" id="KW-1185">Reference proteome</keyword>
<dbReference type="InterPro" id="IPR023214">
    <property type="entry name" value="HAD_sf"/>
</dbReference>
<dbReference type="Gene3D" id="1.10.150.240">
    <property type="entry name" value="Putative phosphatase, domain 2"/>
    <property type="match status" value="1"/>
</dbReference>
<dbReference type="Pfam" id="PF00702">
    <property type="entry name" value="Hydrolase"/>
    <property type="match status" value="1"/>
</dbReference>
<comment type="similarity">
    <text evidence="1">Belongs to the HAD-like hydrolase superfamily. S-2-haloalkanoic acid dehalogenase family.</text>
</comment>